<keyword evidence="1 4" id="KW-0808">Transferase</keyword>
<evidence type="ECO:0000256" key="1">
    <source>
        <dbReference type="ARBA" id="ARBA00022679"/>
    </source>
</evidence>
<evidence type="ECO:0000313" key="5">
    <source>
        <dbReference type="Proteomes" id="UP000310506"/>
    </source>
</evidence>
<keyword evidence="5" id="KW-1185">Reference proteome</keyword>
<dbReference type="GO" id="GO:0016747">
    <property type="term" value="F:acyltransferase activity, transferring groups other than amino-acyl groups"/>
    <property type="evidence" value="ECO:0007669"/>
    <property type="project" value="InterPro"/>
</dbReference>
<dbReference type="Gene3D" id="3.40.630.30">
    <property type="match status" value="1"/>
</dbReference>
<dbReference type="Pfam" id="PF13673">
    <property type="entry name" value="Acetyltransf_10"/>
    <property type="match status" value="1"/>
</dbReference>
<dbReference type="InterPro" id="IPR016181">
    <property type="entry name" value="Acyl_CoA_acyltransferase"/>
</dbReference>
<feature type="domain" description="N-acetyltransferase" evidence="3">
    <location>
        <begin position="3"/>
        <end position="142"/>
    </location>
</feature>
<evidence type="ECO:0000259" key="3">
    <source>
        <dbReference type="PROSITE" id="PS51186"/>
    </source>
</evidence>
<accession>A0A4S3B2S7</accession>
<sequence length="145" mass="17087">MIKKISQITQTELDTISDIWLTANKEAHEFISESYWDHHYAEVKKMLPESDLYLYYMEEEIVGFMGIMDDYIAGIFIKSSYRGKGIGKCLIKEAKGDHEKLELAVYKRNDAAYQFYIQQGFIVSVEQLEEENNEVEYIMTWTKNE</sequence>
<evidence type="ECO:0000313" key="4">
    <source>
        <dbReference type="EMBL" id="THB61361.1"/>
    </source>
</evidence>
<dbReference type="SUPFAM" id="SSF55729">
    <property type="entry name" value="Acyl-CoA N-acyltransferases (Nat)"/>
    <property type="match status" value="1"/>
</dbReference>
<dbReference type="AlphaFoldDB" id="A0A4S3B2S7"/>
<dbReference type="PROSITE" id="PS51186">
    <property type="entry name" value="GNAT"/>
    <property type="match status" value="1"/>
</dbReference>
<proteinExistence type="predicted"/>
<reference evidence="4 5" key="1">
    <citation type="submission" date="2019-01" db="EMBL/GenBank/DDBJ databases">
        <title>Vagococcus silagei sp. nov. isolated from brewer's grain.</title>
        <authorList>
            <person name="Guu J.-R."/>
        </authorList>
    </citation>
    <scope>NUCLEOTIDE SEQUENCE [LARGE SCALE GENOMIC DNA]</scope>
    <source>
        <strain evidence="4 5">2B-2</strain>
    </source>
</reference>
<gene>
    <name evidence="4" type="ORF">ESZ54_06325</name>
</gene>
<organism evidence="4 5">
    <name type="scientific">Vagococcus silagei</name>
    <dbReference type="NCBI Taxonomy" id="2508885"/>
    <lineage>
        <taxon>Bacteria</taxon>
        <taxon>Bacillati</taxon>
        <taxon>Bacillota</taxon>
        <taxon>Bacilli</taxon>
        <taxon>Lactobacillales</taxon>
        <taxon>Enterococcaceae</taxon>
        <taxon>Vagococcus</taxon>
    </lineage>
</organism>
<dbReference type="CDD" id="cd04301">
    <property type="entry name" value="NAT_SF"/>
    <property type="match status" value="1"/>
</dbReference>
<dbReference type="RefSeq" id="WP_136136824.1">
    <property type="nucleotide sequence ID" value="NZ_SDGV01000014.1"/>
</dbReference>
<comment type="caution">
    <text evidence="4">The sequence shown here is derived from an EMBL/GenBank/DDBJ whole genome shotgun (WGS) entry which is preliminary data.</text>
</comment>
<dbReference type="InterPro" id="IPR000182">
    <property type="entry name" value="GNAT_dom"/>
</dbReference>
<dbReference type="PANTHER" id="PTHR43800">
    <property type="entry name" value="PEPTIDYL-LYSINE N-ACETYLTRANSFERASE YJAB"/>
    <property type="match status" value="1"/>
</dbReference>
<dbReference type="OrthoDB" id="9789605at2"/>
<dbReference type="PANTHER" id="PTHR43800:SF1">
    <property type="entry name" value="PEPTIDYL-LYSINE N-ACETYLTRANSFERASE YJAB"/>
    <property type="match status" value="1"/>
</dbReference>
<name>A0A4S3B2S7_9ENTE</name>
<dbReference type="EMBL" id="SDGV01000014">
    <property type="protein sequence ID" value="THB61361.1"/>
    <property type="molecule type" value="Genomic_DNA"/>
</dbReference>
<dbReference type="Proteomes" id="UP000310506">
    <property type="component" value="Unassembled WGS sequence"/>
</dbReference>
<protein>
    <submittedName>
        <fullName evidence="4">GNAT family N-acetyltransferase</fullName>
    </submittedName>
</protein>
<keyword evidence="2" id="KW-0012">Acyltransferase</keyword>
<evidence type="ECO:0000256" key="2">
    <source>
        <dbReference type="ARBA" id="ARBA00023315"/>
    </source>
</evidence>